<evidence type="ECO:0000256" key="3">
    <source>
        <dbReference type="ARBA" id="ARBA00022714"/>
    </source>
</evidence>
<dbReference type="InterPro" id="IPR012675">
    <property type="entry name" value="Beta-grasp_dom_sf"/>
</dbReference>
<evidence type="ECO:0000256" key="8">
    <source>
        <dbReference type="SAM" id="MobiDB-lite"/>
    </source>
</evidence>
<dbReference type="PANTHER" id="PTHR23426">
    <property type="entry name" value="FERREDOXIN/ADRENODOXIN"/>
    <property type="match status" value="1"/>
</dbReference>
<accession>A0A3Q7QU23</accession>
<reference evidence="10" key="2">
    <citation type="submission" date="2025-08" db="UniProtKB">
        <authorList>
            <consortium name="RefSeq"/>
        </authorList>
    </citation>
    <scope>IDENTIFICATION</scope>
    <source>
        <tissue evidence="10">Blood</tissue>
    </source>
</reference>
<dbReference type="RefSeq" id="XP_025749233.1">
    <property type="nucleotide sequence ID" value="XM_025893448.1"/>
</dbReference>
<dbReference type="InParanoid" id="A0A3Q7QU23"/>
<dbReference type="PANTHER" id="PTHR23426:SF26">
    <property type="entry name" value="ADRENODOXIN, MITOCHONDRIAL"/>
    <property type="match status" value="1"/>
</dbReference>
<dbReference type="GO" id="GO:0005739">
    <property type="term" value="C:mitochondrion"/>
    <property type="evidence" value="ECO:0007669"/>
    <property type="project" value="TreeGrafter"/>
</dbReference>
<keyword evidence="9" id="KW-1185">Reference proteome</keyword>
<dbReference type="GO" id="GO:0009055">
    <property type="term" value="F:electron transfer activity"/>
    <property type="evidence" value="ECO:0007669"/>
    <property type="project" value="TreeGrafter"/>
</dbReference>
<evidence type="ECO:0000256" key="4">
    <source>
        <dbReference type="ARBA" id="ARBA00022723"/>
    </source>
</evidence>
<evidence type="ECO:0000256" key="5">
    <source>
        <dbReference type="ARBA" id="ARBA00022982"/>
    </source>
</evidence>
<dbReference type="GO" id="GO:0046872">
    <property type="term" value="F:metal ion binding"/>
    <property type="evidence" value="ECO:0007669"/>
    <property type="project" value="UniProtKB-KW"/>
</dbReference>
<protein>
    <submittedName>
        <fullName evidence="10">Adrenodoxin, mitochondrial</fullName>
    </submittedName>
</protein>
<keyword evidence="7" id="KW-0411">Iron-sulfur</keyword>
<evidence type="ECO:0000313" key="9">
    <source>
        <dbReference type="Proteomes" id="UP000286641"/>
    </source>
</evidence>
<feature type="region of interest" description="Disordered" evidence="8">
    <location>
        <begin position="64"/>
        <end position="165"/>
    </location>
</feature>
<evidence type="ECO:0000256" key="7">
    <source>
        <dbReference type="ARBA" id="ARBA00023014"/>
    </source>
</evidence>
<sequence>MSKIASLLRGGFCLEGLRKNGPGARNILSACQCFGNRDPRGREKARGVRNIRGFVTRGSFHLNFPSDVRLPPRPRRSRAPTADGAARRRPTCSVGACAPRSAPPPRGHTRPGGVGTGRGRRCAWGAAGLIGHPEGARSLRPPHGTSPRRDPSCRAPPRGPPGVRRRRSGLFALAEPLAAAAVRPPSLPVVTRPPAMAAAGGARLLRAASAALGGAARRWQVVAGPRAAPGRGGGAGGLARTLSVSAPARSSSEDKITVHFVNRDGETLTAKGKVGDSLLDVVIENNLDIDGFGEYGTFLKIYK</sequence>
<gene>
    <name evidence="10" type="primary">FDX1</name>
</gene>
<evidence type="ECO:0000256" key="6">
    <source>
        <dbReference type="ARBA" id="ARBA00023004"/>
    </source>
</evidence>
<evidence type="ECO:0000256" key="1">
    <source>
        <dbReference type="ARBA" id="ARBA00010914"/>
    </source>
</evidence>
<keyword evidence="2" id="KW-0813">Transport</keyword>
<proteinExistence type="inferred from homology"/>
<organism evidence="9 10">
    <name type="scientific">Callorhinus ursinus</name>
    <name type="common">Northern fur seal</name>
    <dbReference type="NCBI Taxonomy" id="34884"/>
    <lineage>
        <taxon>Eukaryota</taxon>
        <taxon>Metazoa</taxon>
        <taxon>Chordata</taxon>
        <taxon>Craniata</taxon>
        <taxon>Vertebrata</taxon>
        <taxon>Euteleostomi</taxon>
        <taxon>Mammalia</taxon>
        <taxon>Eutheria</taxon>
        <taxon>Laurasiatheria</taxon>
        <taxon>Carnivora</taxon>
        <taxon>Caniformia</taxon>
        <taxon>Pinnipedia</taxon>
        <taxon>Otariidae</taxon>
        <taxon>Callorhinus</taxon>
    </lineage>
</organism>
<dbReference type="GO" id="GO:0140647">
    <property type="term" value="P:P450-containing electron transport chain"/>
    <property type="evidence" value="ECO:0007669"/>
    <property type="project" value="InterPro"/>
</dbReference>
<dbReference type="Gene3D" id="3.10.20.30">
    <property type="match status" value="1"/>
</dbReference>
<evidence type="ECO:0000256" key="2">
    <source>
        <dbReference type="ARBA" id="ARBA00022448"/>
    </source>
</evidence>
<dbReference type="InterPro" id="IPR001055">
    <property type="entry name" value="Adrenodoxin-like"/>
</dbReference>
<dbReference type="CTD" id="2230"/>
<reference key="1">
    <citation type="submission" date="2019-01" db="UniProtKB">
        <authorList>
            <consortium name="RefSeq"/>
        </authorList>
    </citation>
    <scope>IDENTIFICATION</scope>
</reference>
<keyword evidence="5" id="KW-0249">Electron transport</keyword>
<name>A0A3Q7QU23_CALUR</name>
<dbReference type="AlphaFoldDB" id="A0A3Q7QU23"/>
<keyword evidence="3" id="KW-0001">2Fe-2S</keyword>
<comment type="similarity">
    <text evidence="1">Belongs to the adrenodoxin/putidaredoxin family.</text>
</comment>
<dbReference type="Proteomes" id="UP000286641">
    <property type="component" value="Unplaced"/>
</dbReference>
<dbReference type="GO" id="GO:0051537">
    <property type="term" value="F:2 iron, 2 sulfur cluster binding"/>
    <property type="evidence" value="ECO:0007669"/>
    <property type="project" value="UniProtKB-KW"/>
</dbReference>
<keyword evidence="4" id="KW-0479">Metal-binding</keyword>
<evidence type="ECO:0000313" key="10">
    <source>
        <dbReference type="RefSeq" id="XP_025749233.1"/>
    </source>
</evidence>
<keyword evidence="6" id="KW-0408">Iron</keyword>